<sequence length="178" mass="20147">MPFVDPCRKRKMARGSLLNDIAKGKALAFSDAGLKDVLANFLKAPGEYGIKNSEERPTKQGKWEKKKHTMIASSSMASLDEIRSNYCQTVSKTTVLEGTEGKSIHHKGARIGFARTHMSWTSEWTEVIPFFRSACAFSVQAHFIQIIFSNKKKFNLDGADTITSYWRDLRKERAFFST</sequence>
<organism evidence="1 2">
    <name type="scientific">Heterorhabditis bacteriophora</name>
    <name type="common">Entomopathogenic nematode worm</name>
    <dbReference type="NCBI Taxonomy" id="37862"/>
    <lineage>
        <taxon>Eukaryota</taxon>
        <taxon>Metazoa</taxon>
        <taxon>Ecdysozoa</taxon>
        <taxon>Nematoda</taxon>
        <taxon>Chromadorea</taxon>
        <taxon>Rhabditida</taxon>
        <taxon>Rhabditina</taxon>
        <taxon>Rhabditomorpha</taxon>
        <taxon>Strongyloidea</taxon>
        <taxon>Heterorhabditidae</taxon>
        <taxon>Heterorhabditis</taxon>
    </lineage>
</organism>
<evidence type="ECO:0000313" key="1">
    <source>
        <dbReference type="Proteomes" id="UP000095283"/>
    </source>
</evidence>
<dbReference type="Proteomes" id="UP000095283">
    <property type="component" value="Unplaced"/>
</dbReference>
<proteinExistence type="predicted"/>
<protein>
    <submittedName>
        <fullName evidence="2">40S ribosomal protein S15</fullName>
    </submittedName>
</protein>
<reference evidence="2" key="1">
    <citation type="submission" date="2016-11" db="UniProtKB">
        <authorList>
            <consortium name="WormBaseParasite"/>
        </authorList>
    </citation>
    <scope>IDENTIFICATION</scope>
</reference>
<accession>A0A1I7X8B0</accession>
<keyword evidence="1" id="KW-1185">Reference proteome</keyword>
<dbReference type="WBParaSite" id="Hba_13731">
    <property type="protein sequence ID" value="Hba_13731"/>
    <property type="gene ID" value="Hba_13731"/>
</dbReference>
<name>A0A1I7X8B0_HETBA</name>
<evidence type="ECO:0000313" key="2">
    <source>
        <dbReference type="WBParaSite" id="Hba_13731"/>
    </source>
</evidence>
<dbReference type="AlphaFoldDB" id="A0A1I7X8B0"/>